<keyword evidence="4" id="KW-0106">Calcium</keyword>
<feature type="signal peptide" evidence="6">
    <location>
        <begin position="1"/>
        <end position="30"/>
    </location>
</feature>
<evidence type="ECO:0000313" key="8">
    <source>
        <dbReference type="EMBL" id="KCZ92540.1"/>
    </source>
</evidence>
<dbReference type="GO" id="GO:0004065">
    <property type="term" value="F:arylsulfatase activity"/>
    <property type="evidence" value="ECO:0007669"/>
    <property type="project" value="TreeGrafter"/>
</dbReference>
<protein>
    <submittedName>
        <fullName evidence="8">Sulfatase family protein</fullName>
    </submittedName>
</protein>
<keyword evidence="5" id="KW-0472">Membrane</keyword>
<sequence>MFDGENKTIREGSTMKLRLLAALAALTAIAAPALPQASPEKPNIVILLIDDGALMDLGIYGGEAATPNIDALAGAGAMFTQYRSSPLCSPSRAMLLTGIDNHRTGISTIPEVLPPEHVGQPGYTMSLEPGVTTLAARLKPLGYRTLMTGKWHLGSGEGDLPDSHGFVRSFALDASGADNWEDKSYMPFYADAPWYEDGQAAALPEDFYSSTFIVDKMIEYMDEDTNRAPFLAYLGFQALHIPVQAPPEFTANYLDTYSDGWEALQTRRWKRAQEIGLVPEGAAQPALHPDLRKWDGLPEDKQRLFAARMAVNAGMLEAMDHHVGRLIDHLKTNGTYDNTVFVITSDNGPEPSSAEDPRFETWLSANGYHVGIEGIGEKGSYGFIGPEFASAASSPSYLFKFYVSEGGLRVPLIMAGPGIAPGRVDAFAMVTDVTPTLLEMVNAGPAPEGAVTLDGRSLLPVLSGAAPTVYSDEDAIGIEVSGNAALYKGPWKITRNLTPWGDGQWRLFNLETDPGETQDLSAANAALFEQMQADYAAYAARVGVLEVPSGYDSVAQVEKNMTAAVLKRAMPKIIAFSIGGLLLLGGLVWLIYNILRNRKKKAQGNAA</sequence>
<dbReference type="InterPro" id="IPR024607">
    <property type="entry name" value="Sulfatase_CS"/>
</dbReference>
<dbReference type="EMBL" id="ARYI01000009">
    <property type="protein sequence ID" value="KCZ92540.1"/>
    <property type="molecule type" value="Genomic_DNA"/>
</dbReference>
<evidence type="ECO:0000313" key="9">
    <source>
        <dbReference type="Proteomes" id="UP000025061"/>
    </source>
</evidence>
<dbReference type="PROSITE" id="PS00523">
    <property type="entry name" value="SULFATASE_1"/>
    <property type="match status" value="1"/>
</dbReference>
<keyword evidence="5" id="KW-0812">Transmembrane</keyword>
<comment type="caution">
    <text evidence="8">The sequence shown here is derived from an EMBL/GenBank/DDBJ whole genome shotgun (WGS) entry which is preliminary data.</text>
</comment>
<dbReference type="InterPro" id="IPR000917">
    <property type="entry name" value="Sulfatase_N"/>
</dbReference>
<keyword evidence="2" id="KW-0479">Metal-binding</keyword>
<dbReference type="Gene3D" id="3.40.720.10">
    <property type="entry name" value="Alkaline Phosphatase, subunit A"/>
    <property type="match status" value="1"/>
</dbReference>
<dbReference type="PANTHER" id="PTHR42693:SF33">
    <property type="entry name" value="ARYLSULFATASE"/>
    <property type="match status" value="1"/>
</dbReference>
<evidence type="ECO:0000256" key="1">
    <source>
        <dbReference type="ARBA" id="ARBA00008779"/>
    </source>
</evidence>
<accession>A0A059FPG1</accession>
<keyword evidence="3" id="KW-0378">Hydrolase</keyword>
<dbReference type="PANTHER" id="PTHR42693">
    <property type="entry name" value="ARYLSULFATASE FAMILY MEMBER"/>
    <property type="match status" value="1"/>
</dbReference>
<reference evidence="8 9" key="1">
    <citation type="submission" date="2013-04" db="EMBL/GenBank/DDBJ databases">
        <title>Hyphomonas hirschiana VP5 Genome Sequencing.</title>
        <authorList>
            <person name="Lai Q."/>
            <person name="Shao Z."/>
        </authorList>
    </citation>
    <scope>NUCLEOTIDE SEQUENCE [LARGE SCALE GENOMIC DNA]</scope>
    <source>
        <strain evidence="8 9">VP5</strain>
    </source>
</reference>
<proteinExistence type="inferred from homology"/>
<dbReference type="AlphaFoldDB" id="A0A059FPG1"/>
<dbReference type="SUPFAM" id="SSF53649">
    <property type="entry name" value="Alkaline phosphatase-like"/>
    <property type="match status" value="1"/>
</dbReference>
<dbReference type="PATRIC" id="fig|1280951.3.peg.2255"/>
<dbReference type="Gene3D" id="3.30.1120.10">
    <property type="match status" value="1"/>
</dbReference>
<evidence type="ECO:0000256" key="2">
    <source>
        <dbReference type="ARBA" id="ARBA00022723"/>
    </source>
</evidence>
<gene>
    <name evidence="8" type="ORF">HHI_11191</name>
</gene>
<evidence type="ECO:0000256" key="6">
    <source>
        <dbReference type="SAM" id="SignalP"/>
    </source>
</evidence>
<keyword evidence="5" id="KW-1133">Transmembrane helix</keyword>
<dbReference type="GO" id="GO:0046872">
    <property type="term" value="F:metal ion binding"/>
    <property type="evidence" value="ECO:0007669"/>
    <property type="project" value="UniProtKB-KW"/>
</dbReference>
<name>A0A059FPG1_9PROT</name>
<evidence type="ECO:0000256" key="3">
    <source>
        <dbReference type="ARBA" id="ARBA00022801"/>
    </source>
</evidence>
<feature type="domain" description="Sulfatase N-terminal" evidence="7">
    <location>
        <begin position="42"/>
        <end position="441"/>
    </location>
</feature>
<feature type="transmembrane region" description="Helical" evidence="5">
    <location>
        <begin position="573"/>
        <end position="595"/>
    </location>
</feature>
<dbReference type="InterPro" id="IPR017850">
    <property type="entry name" value="Alkaline_phosphatase_core_sf"/>
</dbReference>
<keyword evidence="6" id="KW-0732">Signal</keyword>
<comment type="similarity">
    <text evidence="1">Belongs to the sulfatase family.</text>
</comment>
<organism evidence="8 9">
    <name type="scientific">Hyphomonas hirschiana VP5</name>
    <dbReference type="NCBI Taxonomy" id="1280951"/>
    <lineage>
        <taxon>Bacteria</taxon>
        <taxon>Pseudomonadati</taxon>
        <taxon>Pseudomonadota</taxon>
        <taxon>Alphaproteobacteria</taxon>
        <taxon>Hyphomonadales</taxon>
        <taxon>Hyphomonadaceae</taxon>
        <taxon>Hyphomonas</taxon>
    </lineage>
</organism>
<feature type="chain" id="PRO_5001572474" evidence="6">
    <location>
        <begin position="31"/>
        <end position="607"/>
    </location>
</feature>
<evidence type="ECO:0000256" key="4">
    <source>
        <dbReference type="ARBA" id="ARBA00022837"/>
    </source>
</evidence>
<dbReference type="Proteomes" id="UP000025061">
    <property type="component" value="Unassembled WGS sequence"/>
</dbReference>
<evidence type="ECO:0000256" key="5">
    <source>
        <dbReference type="SAM" id="Phobius"/>
    </source>
</evidence>
<dbReference type="Pfam" id="PF00884">
    <property type="entry name" value="Sulfatase"/>
    <property type="match status" value="1"/>
</dbReference>
<dbReference type="InterPro" id="IPR050738">
    <property type="entry name" value="Sulfatase"/>
</dbReference>
<dbReference type="CDD" id="cd16025">
    <property type="entry name" value="PAS_like"/>
    <property type="match status" value="1"/>
</dbReference>
<evidence type="ECO:0000259" key="7">
    <source>
        <dbReference type="Pfam" id="PF00884"/>
    </source>
</evidence>
<keyword evidence="9" id="KW-1185">Reference proteome</keyword>